<dbReference type="Proteomes" id="UP000298325">
    <property type="component" value="Unassembled WGS sequence"/>
</dbReference>
<evidence type="ECO:0000259" key="2">
    <source>
        <dbReference type="Pfam" id="PF07589"/>
    </source>
</evidence>
<name>A0A4Z1C0J4_9GAMM</name>
<gene>
    <name evidence="3" type="ORF">E5Q11_15985</name>
</gene>
<keyword evidence="1" id="KW-0732">Signal</keyword>
<reference evidence="3 4" key="1">
    <citation type="submission" date="2019-04" db="EMBL/GenBank/DDBJ databases">
        <authorList>
            <person name="Park S."/>
            <person name="Yoon J.-H."/>
        </authorList>
    </citation>
    <scope>NUCLEOTIDE SEQUENCE [LARGE SCALE GENOMIC DNA]</scope>
    <source>
        <strain evidence="3 4">HJM-18</strain>
    </source>
</reference>
<evidence type="ECO:0000313" key="4">
    <source>
        <dbReference type="Proteomes" id="UP000298325"/>
    </source>
</evidence>
<evidence type="ECO:0000256" key="1">
    <source>
        <dbReference type="SAM" id="SignalP"/>
    </source>
</evidence>
<feature type="domain" description="Ice-binding protein C-terminal" evidence="2">
    <location>
        <begin position="177"/>
        <end position="200"/>
    </location>
</feature>
<dbReference type="AlphaFoldDB" id="A0A4Z1C0J4"/>
<organism evidence="3 4">
    <name type="scientific">Marinobacter confluentis</name>
    <dbReference type="NCBI Taxonomy" id="1697557"/>
    <lineage>
        <taxon>Bacteria</taxon>
        <taxon>Pseudomonadati</taxon>
        <taxon>Pseudomonadota</taxon>
        <taxon>Gammaproteobacteria</taxon>
        <taxon>Pseudomonadales</taxon>
        <taxon>Marinobacteraceae</taxon>
        <taxon>Marinobacter</taxon>
    </lineage>
</organism>
<keyword evidence="4" id="KW-1185">Reference proteome</keyword>
<proteinExistence type="predicted"/>
<dbReference type="Pfam" id="PF07589">
    <property type="entry name" value="PEP-CTERM"/>
    <property type="match status" value="1"/>
</dbReference>
<comment type="caution">
    <text evidence="3">The sequence shown here is derived from an EMBL/GenBank/DDBJ whole genome shotgun (WGS) entry which is preliminary data.</text>
</comment>
<protein>
    <submittedName>
        <fullName evidence="3">PEP-CTERM sorting domain-containing protein</fullName>
    </submittedName>
</protein>
<dbReference type="SUPFAM" id="SSF49785">
    <property type="entry name" value="Galactose-binding domain-like"/>
    <property type="match status" value="1"/>
</dbReference>
<evidence type="ECO:0000313" key="3">
    <source>
        <dbReference type="EMBL" id="TGN38328.1"/>
    </source>
</evidence>
<dbReference type="InterPro" id="IPR008979">
    <property type="entry name" value="Galactose-bd-like_sf"/>
</dbReference>
<dbReference type="NCBIfam" id="TIGR02595">
    <property type="entry name" value="PEP_CTERM"/>
    <property type="match status" value="1"/>
</dbReference>
<dbReference type="EMBL" id="SRPF01000006">
    <property type="protein sequence ID" value="TGN38328.1"/>
    <property type="molecule type" value="Genomic_DNA"/>
</dbReference>
<sequence>MKKTFLAALLSASCMSANAGVIFSDNFDSEVPDVLVQTGSDTNYTSFTNWTVSEGTVDLVANGDWSLECAGNTGKCVDLDGSTGNAGIFTSIDLLLDAGTYSLSFDVSGNQRNGSNDTVDLILGGILDKTITLNGNDPWTTISYIFTVNSATTDNLIFNHTGGDNIGILLDNVSIASVPEPGTLALLGLGLAGLTVARRRKAA</sequence>
<feature type="chain" id="PRO_5021384903" evidence="1">
    <location>
        <begin position="20"/>
        <end position="203"/>
    </location>
</feature>
<dbReference type="InterPro" id="IPR013424">
    <property type="entry name" value="Ice-binding_C"/>
</dbReference>
<accession>A0A4Z1C0J4</accession>
<dbReference type="Gene3D" id="2.60.120.260">
    <property type="entry name" value="Galactose-binding domain-like"/>
    <property type="match status" value="1"/>
</dbReference>
<dbReference type="RefSeq" id="WP_135804456.1">
    <property type="nucleotide sequence ID" value="NZ_SRPF01000006.1"/>
</dbReference>
<dbReference type="OrthoDB" id="7874461at2"/>
<feature type="signal peptide" evidence="1">
    <location>
        <begin position="1"/>
        <end position="19"/>
    </location>
</feature>